<dbReference type="EMBL" id="VSSQ01019165">
    <property type="protein sequence ID" value="MPM63004.1"/>
    <property type="molecule type" value="Genomic_DNA"/>
</dbReference>
<reference evidence="1" key="1">
    <citation type="submission" date="2019-08" db="EMBL/GenBank/DDBJ databases">
        <authorList>
            <person name="Kucharzyk K."/>
            <person name="Murdoch R.W."/>
            <person name="Higgins S."/>
            <person name="Loffler F."/>
        </authorList>
    </citation>
    <scope>NUCLEOTIDE SEQUENCE</scope>
</reference>
<comment type="caution">
    <text evidence="1">The sequence shown here is derived from an EMBL/GenBank/DDBJ whole genome shotgun (WGS) entry which is preliminary data.</text>
</comment>
<organism evidence="1">
    <name type="scientific">bioreactor metagenome</name>
    <dbReference type="NCBI Taxonomy" id="1076179"/>
    <lineage>
        <taxon>unclassified sequences</taxon>
        <taxon>metagenomes</taxon>
        <taxon>ecological metagenomes</taxon>
    </lineage>
</organism>
<proteinExistence type="predicted"/>
<accession>A0A645BMI8</accession>
<evidence type="ECO:0000313" key="1">
    <source>
        <dbReference type="EMBL" id="MPM63004.1"/>
    </source>
</evidence>
<protein>
    <submittedName>
        <fullName evidence="1">Uncharacterized protein</fullName>
    </submittedName>
</protein>
<gene>
    <name evidence="1" type="ORF">SDC9_109882</name>
</gene>
<name>A0A645BMI8_9ZZZZ</name>
<dbReference type="AlphaFoldDB" id="A0A645BMI8"/>
<sequence length="142" mass="16151">MERQFRLRKSLELIDDVPRVRVLHHFAADSGIARMQRNIQWANAAADDTIQLAFVQIRQGHVVPHDERHAPVVVLYVQARSTALWHLVDKAEHTVVLAGAHRAHQARGKRQSERLVVVLFERYGFPLAALLLNIERQVFGGG</sequence>